<evidence type="ECO:0008006" key="4">
    <source>
        <dbReference type="Google" id="ProtNLM"/>
    </source>
</evidence>
<dbReference type="EMBL" id="ML742558">
    <property type="protein sequence ID" value="KAE8144349.1"/>
    <property type="molecule type" value="Genomic_DNA"/>
</dbReference>
<feature type="chain" id="PRO_5025015546" description="Extracellular membrane protein CFEM domain-containing protein" evidence="1">
    <location>
        <begin position="36"/>
        <end position="89"/>
    </location>
</feature>
<evidence type="ECO:0000256" key="1">
    <source>
        <dbReference type="SAM" id="SignalP"/>
    </source>
</evidence>
<name>A0A5N6TDW7_ASPAV</name>
<proteinExistence type="predicted"/>
<keyword evidence="3" id="KW-1185">Reference proteome</keyword>
<feature type="signal peptide" evidence="1">
    <location>
        <begin position="1"/>
        <end position="35"/>
    </location>
</feature>
<dbReference type="AlphaFoldDB" id="A0A5N6TDW7"/>
<gene>
    <name evidence="2" type="ORF">BDV25DRAFT_167047</name>
</gene>
<dbReference type="Proteomes" id="UP000325780">
    <property type="component" value="Unassembled WGS sequence"/>
</dbReference>
<reference evidence="2 3" key="1">
    <citation type="submission" date="2019-04" db="EMBL/GenBank/DDBJ databases">
        <title>Friends and foes A comparative genomics study of 23 Aspergillus species from section Flavi.</title>
        <authorList>
            <consortium name="DOE Joint Genome Institute"/>
            <person name="Kjaerbolling I."/>
            <person name="Vesth T."/>
            <person name="Frisvad J.C."/>
            <person name="Nybo J.L."/>
            <person name="Theobald S."/>
            <person name="Kildgaard S."/>
            <person name="Isbrandt T."/>
            <person name="Kuo A."/>
            <person name="Sato A."/>
            <person name="Lyhne E.K."/>
            <person name="Kogle M.E."/>
            <person name="Wiebenga A."/>
            <person name="Kun R.S."/>
            <person name="Lubbers R.J."/>
            <person name="Makela M.R."/>
            <person name="Barry K."/>
            <person name="Chovatia M."/>
            <person name="Clum A."/>
            <person name="Daum C."/>
            <person name="Haridas S."/>
            <person name="He G."/>
            <person name="LaButti K."/>
            <person name="Lipzen A."/>
            <person name="Mondo S."/>
            <person name="Riley R."/>
            <person name="Salamov A."/>
            <person name="Simmons B.A."/>
            <person name="Magnuson J.K."/>
            <person name="Henrissat B."/>
            <person name="Mortensen U.H."/>
            <person name="Larsen T.O."/>
            <person name="Devries R.P."/>
            <person name="Grigoriev I.V."/>
            <person name="Machida M."/>
            <person name="Baker S.E."/>
            <person name="Andersen M.R."/>
        </authorList>
    </citation>
    <scope>NUCLEOTIDE SEQUENCE [LARGE SCALE GENOMIC DNA]</scope>
    <source>
        <strain evidence="2 3">IBT 18842</strain>
    </source>
</reference>
<sequence>MCLPRESGNTELWSRGKLCFIIVQLLCRNAALCTALNPHECMDGICIQPHTGSTSVRSVQYACIQAVLGHVILTFIFKDIMNISCTNLK</sequence>
<accession>A0A5N6TDW7</accession>
<evidence type="ECO:0000313" key="2">
    <source>
        <dbReference type="EMBL" id="KAE8144349.1"/>
    </source>
</evidence>
<keyword evidence="1" id="KW-0732">Signal</keyword>
<organism evidence="2 3">
    <name type="scientific">Aspergillus avenaceus</name>
    <dbReference type="NCBI Taxonomy" id="36643"/>
    <lineage>
        <taxon>Eukaryota</taxon>
        <taxon>Fungi</taxon>
        <taxon>Dikarya</taxon>
        <taxon>Ascomycota</taxon>
        <taxon>Pezizomycotina</taxon>
        <taxon>Eurotiomycetes</taxon>
        <taxon>Eurotiomycetidae</taxon>
        <taxon>Eurotiales</taxon>
        <taxon>Aspergillaceae</taxon>
        <taxon>Aspergillus</taxon>
        <taxon>Aspergillus subgen. Circumdati</taxon>
    </lineage>
</organism>
<evidence type="ECO:0000313" key="3">
    <source>
        <dbReference type="Proteomes" id="UP000325780"/>
    </source>
</evidence>
<protein>
    <recommendedName>
        <fullName evidence="4">Extracellular membrane protein CFEM domain-containing protein</fullName>
    </recommendedName>
</protein>